<keyword evidence="2" id="KW-0813">Transport</keyword>
<accession>A0ABX6GRQ5</accession>
<dbReference type="Pfam" id="PF07690">
    <property type="entry name" value="MFS_1"/>
    <property type="match status" value="1"/>
</dbReference>
<gene>
    <name evidence="9" type="ORF">FO014_19180</name>
</gene>
<keyword evidence="3" id="KW-1003">Cell membrane</keyword>
<dbReference type="Gene3D" id="1.20.1250.20">
    <property type="entry name" value="MFS general substrate transporter like domains"/>
    <property type="match status" value="1"/>
</dbReference>
<feature type="transmembrane region" description="Helical" evidence="7">
    <location>
        <begin position="424"/>
        <end position="444"/>
    </location>
</feature>
<organism evidence="9 10">
    <name type="scientific">Serratia rhizosphaerae</name>
    <dbReference type="NCBI Taxonomy" id="2597702"/>
    <lineage>
        <taxon>Bacteria</taxon>
        <taxon>Pseudomonadati</taxon>
        <taxon>Pseudomonadota</taxon>
        <taxon>Gammaproteobacteria</taxon>
        <taxon>Enterobacterales</taxon>
        <taxon>Yersiniaceae</taxon>
        <taxon>Serratia</taxon>
    </lineage>
</organism>
<evidence type="ECO:0000256" key="2">
    <source>
        <dbReference type="ARBA" id="ARBA00022448"/>
    </source>
</evidence>
<dbReference type="Proteomes" id="UP000430368">
    <property type="component" value="Chromosome"/>
</dbReference>
<feature type="transmembrane region" description="Helical" evidence="7">
    <location>
        <begin position="7"/>
        <end position="29"/>
    </location>
</feature>
<evidence type="ECO:0000256" key="4">
    <source>
        <dbReference type="ARBA" id="ARBA00022692"/>
    </source>
</evidence>
<dbReference type="PROSITE" id="PS50850">
    <property type="entry name" value="MFS"/>
    <property type="match status" value="1"/>
</dbReference>
<dbReference type="InterPro" id="IPR011701">
    <property type="entry name" value="MFS"/>
</dbReference>
<sequence>MNYRVRVASVYLLGFFIDLVNMFIANVAYPDIGRQLDAPVSQLAWVSNGYILGLTLVIPLSSWLAKRMGSKRLLMLSLGVFIIGTCGVAAAGNIGQLIAWRVLQGLGGGLLIPVGQTMTYALYRSHERARLSAVVMLVALMAPALSPAIGGALVDNVSWRWVFLASLPLAFAALILAACWLKPDAEAGAAERLDFSGLISGCLALSLILLGLTNMGESGRLGVGAMLLLAGLALMGGYVRASLRKTQPLLNLRLMQEPMLRTAMLIYQLIPGIFTGVSLVAMLYLQNQLGMHATLVGVMMLPWAIAAFAAISLTGKTFNQLGPRPLFIIGCLVQGSGIGLLSLIGSGDDVVLAASAYALMGFGGSLCSSTAQSSAFIQVDDTELADASALWNINRQLSFCFGVTLISLLLNVLLNMTGMPAARAYHLCFVLAAVSTVIPVLLCLRIANRSVILMLNQEK</sequence>
<keyword evidence="10" id="KW-1185">Reference proteome</keyword>
<dbReference type="PANTHER" id="PTHR42718:SF46">
    <property type="entry name" value="BLR6921 PROTEIN"/>
    <property type="match status" value="1"/>
</dbReference>
<feature type="transmembrane region" description="Helical" evidence="7">
    <location>
        <begin position="134"/>
        <end position="153"/>
    </location>
</feature>
<evidence type="ECO:0000313" key="10">
    <source>
        <dbReference type="Proteomes" id="UP000430368"/>
    </source>
</evidence>
<reference evidence="9 10" key="1">
    <citation type="submission" date="2019-07" db="EMBL/GenBank/DDBJ databases">
        <title>Serratia dokdonensis sp. nov., an elicitor of systemic resistance in Nicotiana Tabacum.</title>
        <authorList>
            <person name="Son J.-S."/>
            <person name="Hwang Y.-J."/>
            <person name="Lee S.-Y."/>
            <person name="Ghim S.-Y."/>
        </authorList>
    </citation>
    <scope>NUCLEOTIDE SEQUENCE [LARGE SCALE GENOMIC DNA]</scope>
    <source>
        <strain evidence="9 10">KUDC3025</strain>
    </source>
</reference>
<evidence type="ECO:0000256" key="3">
    <source>
        <dbReference type="ARBA" id="ARBA00022475"/>
    </source>
</evidence>
<dbReference type="InterPro" id="IPR036259">
    <property type="entry name" value="MFS_trans_sf"/>
</dbReference>
<evidence type="ECO:0000256" key="7">
    <source>
        <dbReference type="SAM" id="Phobius"/>
    </source>
</evidence>
<dbReference type="EMBL" id="CP041764">
    <property type="protein sequence ID" value="QHA88930.1"/>
    <property type="molecule type" value="Genomic_DNA"/>
</dbReference>
<feature type="transmembrane region" description="Helical" evidence="7">
    <location>
        <begin position="49"/>
        <end position="66"/>
    </location>
</feature>
<protein>
    <submittedName>
        <fullName evidence="9">Multidrug efflux MFS transporter</fullName>
    </submittedName>
</protein>
<name>A0ABX6GRQ5_9GAMM</name>
<feature type="transmembrane region" description="Helical" evidence="7">
    <location>
        <begin position="159"/>
        <end position="181"/>
    </location>
</feature>
<feature type="transmembrane region" description="Helical" evidence="7">
    <location>
        <begin position="350"/>
        <end position="368"/>
    </location>
</feature>
<evidence type="ECO:0000259" key="8">
    <source>
        <dbReference type="PROSITE" id="PS50850"/>
    </source>
</evidence>
<feature type="transmembrane region" description="Helical" evidence="7">
    <location>
        <begin position="221"/>
        <end position="243"/>
    </location>
</feature>
<dbReference type="RefSeq" id="WP_160030651.1">
    <property type="nucleotide sequence ID" value="NZ_CP041764.1"/>
</dbReference>
<feature type="transmembrane region" description="Helical" evidence="7">
    <location>
        <begin position="98"/>
        <end position="122"/>
    </location>
</feature>
<dbReference type="SUPFAM" id="SSF103473">
    <property type="entry name" value="MFS general substrate transporter"/>
    <property type="match status" value="1"/>
</dbReference>
<feature type="transmembrane region" description="Helical" evidence="7">
    <location>
        <begin position="264"/>
        <end position="285"/>
    </location>
</feature>
<dbReference type="InterPro" id="IPR020846">
    <property type="entry name" value="MFS_dom"/>
</dbReference>
<feature type="transmembrane region" description="Helical" evidence="7">
    <location>
        <begin position="325"/>
        <end position="344"/>
    </location>
</feature>
<feature type="transmembrane region" description="Helical" evidence="7">
    <location>
        <begin position="291"/>
        <end position="313"/>
    </location>
</feature>
<evidence type="ECO:0000256" key="5">
    <source>
        <dbReference type="ARBA" id="ARBA00022989"/>
    </source>
</evidence>
<keyword evidence="6 7" id="KW-0472">Membrane</keyword>
<evidence type="ECO:0000256" key="6">
    <source>
        <dbReference type="ARBA" id="ARBA00023136"/>
    </source>
</evidence>
<dbReference type="PANTHER" id="PTHR42718">
    <property type="entry name" value="MAJOR FACILITATOR SUPERFAMILY MULTIDRUG TRANSPORTER MFSC"/>
    <property type="match status" value="1"/>
</dbReference>
<evidence type="ECO:0000313" key="9">
    <source>
        <dbReference type="EMBL" id="QHA88930.1"/>
    </source>
</evidence>
<proteinExistence type="predicted"/>
<feature type="transmembrane region" description="Helical" evidence="7">
    <location>
        <begin position="397"/>
        <end position="418"/>
    </location>
</feature>
<feature type="transmembrane region" description="Helical" evidence="7">
    <location>
        <begin position="193"/>
        <end position="215"/>
    </location>
</feature>
<keyword evidence="4 7" id="KW-0812">Transmembrane</keyword>
<keyword evidence="5 7" id="KW-1133">Transmembrane helix</keyword>
<comment type="subcellular location">
    <subcellularLocation>
        <location evidence="1">Cell membrane</location>
        <topology evidence="1">Multi-pass membrane protein</topology>
    </subcellularLocation>
</comment>
<evidence type="ECO:0000256" key="1">
    <source>
        <dbReference type="ARBA" id="ARBA00004651"/>
    </source>
</evidence>
<dbReference type="Gene3D" id="1.20.1720.10">
    <property type="entry name" value="Multidrug resistance protein D"/>
    <property type="match status" value="1"/>
</dbReference>
<feature type="transmembrane region" description="Helical" evidence="7">
    <location>
        <begin position="73"/>
        <end position="92"/>
    </location>
</feature>
<feature type="domain" description="Major facilitator superfamily (MFS) profile" evidence="8">
    <location>
        <begin position="7"/>
        <end position="451"/>
    </location>
</feature>